<dbReference type="PANTHER" id="PTHR20916">
    <property type="entry name" value="CYSTEINE AND GLYCINE-RICH PROTEIN 2 BINDING PROTEIN"/>
    <property type="match status" value="1"/>
</dbReference>
<keyword evidence="3" id="KW-1185">Reference proteome</keyword>
<dbReference type="EMBL" id="VYZN01000079">
    <property type="protein sequence ID" value="KAE9523562.1"/>
    <property type="molecule type" value="Genomic_DNA"/>
</dbReference>
<feature type="region of interest" description="Disordered" evidence="1">
    <location>
        <begin position="204"/>
        <end position="233"/>
    </location>
</feature>
<name>A0A6G0SZ80_APHGL</name>
<evidence type="ECO:0008006" key="4">
    <source>
        <dbReference type="Google" id="ProtNLM"/>
    </source>
</evidence>
<gene>
    <name evidence="2" type="ORF">AGLY_016114</name>
</gene>
<protein>
    <recommendedName>
        <fullName evidence="4">Coiled-coil domain-containing protein 181</fullName>
    </recommendedName>
</protein>
<evidence type="ECO:0000256" key="1">
    <source>
        <dbReference type="SAM" id="MobiDB-lite"/>
    </source>
</evidence>
<dbReference type="AlphaFoldDB" id="A0A6G0SZ80"/>
<comment type="caution">
    <text evidence="2">The sequence shown here is derived from an EMBL/GenBank/DDBJ whole genome shotgun (WGS) entry which is preliminary data.</text>
</comment>
<organism evidence="2 3">
    <name type="scientific">Aphis glycines</name>
    <name type="common">Soybean aphid</name>
    <dbReference type="NCBI Taxonomy" id="307491"/>
    <lineage>
        <taxon>Eukaryota</taxon>
        <taxon>Metazoa</taxon>
        <taxon>Ecdysozoa</taxon>
        <taxon>Arthropoda</taxon>
        <taxon>Hexapoda</taxon>
        <taxon>Insecta</taxon>
        <taxon>Pterygota</taxon>
        <taxon>Neoptera</taxon>
        <taxon>Paraneoptera</taxon>
        <taxon>Hemiptera</taxon>
        <taxon>Sternorrhyncha</taxon>
        <taxon>Aphidomorpha</taxon>
        <taxon>Aphidoidea</taxon>
        <taxon>Aphididae</taxon>
        <taxon>Aphidini</taxon>
        <taxon>Aphis</taxon>
        <taxon>Aphis</taxon>
    </lineage>
</organism>
<dbReference type="PANTHER" id="PTHR20916:SF18">
    <property type="entry name" value="IPT_TIG DOMAIN-CONTAINING PROTEIN"/>
    <property type="match status" value="1"/>
</dbReference>
<feature type="compositionally biased region" description="Basic and acidic residues" evidence="1">
    <location>
        <begin position="215"/>
        <end position="225"/>
    </location>
</feature>
<feature type="region of interest" description="Disordered" evidence="1">
    <location>
        <begin position="503"/>
        <end position="542"/>
    </location>
</feature>
<accession>A0A6G0SZ80</accession>
<evidence type="ECO:0000313" key="3">
    <source>
        <dbReference type="Proteomes" id="UP000475862"/>
    </source>
</evidence>
<sequence length="654" mass="74559">MQVVGHWSCIRFMKYPRYFSTSSVKADMSSDKKIEIIENESDENLPFDFYDLDYPTRVIPSKNYNNSFMESKSAVRVASNTNRTTALNEYDVDDEEDFIKVYFASGTVLKPSDKPYDLRSKIHEANRELENASENKFVNTPGKVKFDNTVVILDSFEDIGTVSIGTETLQGSEVIISDDPIDDLKDKEILAKIDLLRDDDADDQNDVVCSSTTDRTQDTDTDDKAYSSTSFSRSFSSESDDPLFINIIESGDEFKTIMDRNNKTRQGSAIDEHVTYFPELFTHTQYKMYENCAEKTLGDGDVNIYVPKKLDAEELRNKLKEITGERKRAMQIAGVTNEKKVDFKPTKKVGCFASLRNAQKSIKQIKTSEKKVKSSSAQIRVQQQMAHCGNGNNNNNNNNNNKNNINNNKARVTYYFEMDPKGKLKPLSNKNSVATVNEMSSSNSCNDKSTNKFFHINLRAAKNGENVKPRITKTPNADLFLEFQTDKSGNNKGAKLVIKKKPTPEVEVQHSPTNHSDGGAIKKSSAAGCGERPRLPGYNGLRSEYGLSAEQLLERRNARMERERRRKELRQKKHEEEQKKRAENEKNFYKWLQQKKQLKKHAKTIRRSYPMNKLTVSSARVSINSTHDGDQRKGSFALEELLKIKDENSGWFKF</sequence>
<dbReference type="Proteomes" id="UP000475862">
    <property type="component" value="Unassembled WGS sequence"/>
</dbReference>
<feature type="compositionally biased region" description="Basic and acidic residues" evidence="1">
    <location>
        <begin position="573"/>
        <end position="583"/>
    </location>
</feature>
<reference evidence="2 3" key="1">
    <citation type="submission" date="2019-08" db="EMBL/GenBank/DDBJ databases">
        <title>The genome of the soybean aphid Biotype 1, its phylome, world population structure and adaptation to the North American continent.</title>
        <authorList>
            <person name="Giordano R."/>
            <person name="Donthu R.K."/>
            <person name="Hernandez A.G."/>
            <person name="Wright C.L."/>
            <person name="Zimin A.V."/>
        </authorList>
    </citation>
    <scope>NUCLEOTIDE SEQUENCE [LARGE SCALE GENOMIC DNA]</scope>
    <source>
        <tissue evidence="2">Whole aphids</tissue>
    </source>
</reference>
<proteinExistence type="predicted"/>
<feature type="region of interest" description="Disordered" evidence="1">
    <location>
        <begin position="563"/>
        <end position="583"/>
    </location>
</feature>
<dbReference type="OrthoDB" id="6617811at2759"/>
<evidence type="ECO:0000313" key="2">
    <source>
        <dbReference type="EMBL" id="KAE9523562.1"/>
    </source>
</evidence>